<name>A0A1W2H8W4_9BACT</name>
<evidence type="ECO:0000256" key="4">
    <source>
        <dbReference type="SAM" id="SignalP"/>
    </source>
</evidence>
<gene>
    <name evidence="5" type="ORF">SAMN00777080_3770</name>
</gene>
<protein>
    <submittedName>
        <fullName evidence="5">Tetratricopeptide repeat-containing protein</fullName>
    </submittedName>
</protein>
<dbReference type="Pfam" id="PF13414">
    <property type="entry name" value="TPR_11"/>
    <property type="match status" value="1"/>
</dbReference>
<dbReference type="Gene3D" id="1.25.40.10">
    <property type="entry name" value="Tetratricopeptide repeat domain"/>
    <property type="match status" value="1"/>
</dbReference>
<evidence type="ECO:0000313" key="6">
    <source>
        <dbReference type="Proteomes" id="UP000192333"/>
    </source>
</evidence>
<dbReference type="AlphaFoldDB" id="A0A1W2H8W4"/>
<feature type="repeat" description="TPR" evidence="3">
    <location>
        <begin position="143"/>
        <end position="176"/>
    </location>
</feature>
<dbReference type="Pfam" id="PF13181">
    <property type="entry name" value="TPR_8"/>
    <property type="match status" value="1"/>
</dbReference>
<dbReference type="RefSeq" id="WP_084121881.1">
    <property type="nucleotide sequence ID" value="NZ_LT838813.1"/>
</dbReference>
<evidence type="ECO:0000256" key="3">
    <source>
        <dbReference type="PROSITE-ProRule" id="PRU00339"/>
    </source>
</evidence>
<evidence type="ECO:0000256" key="1">
    <source>
        <dbReference type="ARBA" id="ARBA00022737"/>
    </source>
</evidence>
<dbReference type="SUPFAM" id="SSF48452">
    <property type="entry name" value="TPR-like"/>
    <property type="match status" value="1"/>
</dbReference>
<evidence type="ECO:0000256" key="2">
    <source>
        <dbReference type="ARBA" id="ARBA00022803"/>
    </source>
</evidence>
<dbReference type="STRING" id="758820.SAMN00777080_3770"/>
<evidence type="ECO:0000313" key="5">
    <source>
        <dbReference type="EMBL" id="SMD45128.1"/>
    </source>
</evidence>
<feature type="chain" id="PRO_5012529230" evidence="4">
    <location>
        <begin position="20"/>
        <end position="220"/>
    </location>
</feature>
<dbReference type="InterPro" id="IPR050498">
    <property type="entry name" value="Ycf3"/>
</dbReference>
<dbReference type="SMART" id="SM00028">
    <property type="entry name" value="TPR"/>
    <property type="match status" value="3"/>
</dbReference>
<dbReference type="InterPro" id="IPR011990">
    <property type="entry name" value="TPR-like_helical_dom_sf"/>
</dbReference>
<dbReference type="EMBL" id="LT838813">
    <property type="protein sequence ID" value="SMD45128.1"/>
    <property type="molecule type" value="Genomic_DNA"/>
</dbReference>
<keyword evidence="6" id="KW-1185">Reference proteome</keyword>
<dbReference type="PROSITE" id="PS50005">
    <property type="entry name" value="TPR"/>
    <property type="match status" value="2"/>
</dbReference>
<keyword evidence="2 3" id="KW-0802">TPR repeat</keyword>
<dbReference type="OrthoDB" id="1524241at2"/>
<feature type="signal peptide" evidence="4">
    <location>
        <begin position="1"/>
        <end position="19"/>
    </location>
</feature>
<sequence>MIKLNLSFFFLIFPLVAHSQMIYDVDSEVRENSIVINKVAMEMIEDENYEKAANLMELVIKDDPTFHPAYLNFYRAGSQVASKKEKVIQTLREGLKIFEEDDEMSYYLGNILQRENRIEEAIKAYSDAIDYSKINGEDYPLVWAYHFNRGNCFLKSNQFNKAIPDYSYALSLSPDNPDILTNRGFCYYKTKQKSEACLDWNEAVRFGNKNSSKYIQSFCQ</sequence>
<dbReference type="InterPro" id="IPR019734">
    <property type="entry name" value="TPR_rpt"/>
</dbReference>
<dbReference type="PANTHER" id="PTHR44858:SF1">
    <property type="entry name" value="UDP-N-ACETYLGLUCOSAMINE--PEPTIDE N-ACETYLGLUCOSAMINYLTRANSFERASE SPINDLY-RELATED"/>
    <property type="match status" value="1"/>
</dbReference>
<dbReference type="Proteomes" id="UP000192333">
    <property type="component" value="Chromosome I"/>
</dbReference>
<accession>A0A1W2H8W4</accession>
<dbReference type="PANTHER" id="PTHR44858">
    <property type="entry name" value="TETRATRICOPEPTIDE REPEAT PROTEIN 6"/>
    <property type="match status" value="1"/>
</dbReference>
<reference evidence="6" key="1">
    <citation type="submission" date="2017-04" db="EMBL/GenBank/DDBJ databases">
        <authorList>
            <person name="Varghese N."/>
            <person name="Submissions S."/>
        </authorList>
    </citation>
    <scope>NUCLEOTIDE SEQUENCE [LARGE SCALE GENOMIC DNA]</scope>
    <source>
        <strain evidence="6">DSM 16537</strain>
    </source>
</reference>
<organism evidence="5 6">
    <name type="scientific">Aquiflexum balticum DSM 16537</name>
    <dbReference type="NCBI Taxonomy" id="758820"/>
    <lineage>
        <taxon>Bacteria</taxon>
        <taxon>Pseudomonadati</taxon>
        <taxon>Bacteroidota</taxon>
        <taxon>Cytophagia</taxon>
        <taxon>Cytophagales</taxon>
        <taxon>Cyclobacteriaceae</taxon>
        <taxon>Aquiflexum</taxon>
    </lineage>
</organism>
<keyword evidence="1" id="KW-0677">Repeat</keyword>
<keyword evidence="4" id="KW-0732">Signal</keyword>
<proteinExistence type="predicted"/>
<feature type="repeat" description="TPR" evidence="3">
    <location>
        <begin position="102"/>
        <end position="135"/>
    </location>
</feature>